<comment type="caution">
    <text evidence="1">The sequence shown here is derived from an EMBL/GenBank/DDBJ whole genome shotgun (WGS) entry which is preliminary data.</text>
</comment>
<dbReference type="EMBL" id="CAJNOR010012646">
    <property type="protein sequence ID" value="CAF1668966.1"/>
    <property type="molecule type" value="Genomic_DNA"/>
</dbReference>
<dbReference type="AlphaFoldDB" id="A0A816G439"/>
<proteinExistence type="predicted"/>
<sequence length="67" mass="7813">MGWDCPVPRGALVLPNKSSELLRVFIESLFITHADCKLNQIGDLVYEKTDPNVNIPNTWYKNVYYRR</sequence>
<protein>
    <submittedName>
        <fullName evidence="1">Uncharacterized protein</fullName>
    </submittedName>
</protein>
<keyword evidence="2" id="KW-1185">Reference proteome</keyword>
<name>A0A816G439_ADIRI</name>
<organism evidence="1 2">
    <name type="scientific">Adineta ricciae</name>
    <name type="common">Rotifer</name>
    <dbReference type="NCBI Taxonomy" id="249248"/>
    <lineage>
        <taxon>Eukaryota</taxon>
        <taxon>Metazoa</taxon>
        <taxon>Spiralia</taxon>
        <taxon>Gnathifera</taxon>
        <taxon>Rotifera</taxon>
        <taxon>Eurotatoria</taxon>
        <taxon>Bdelloidea</taxon>
        <taxon>Adinetida</taxon>
        <taxon>Adinetidae</taxon>
        <taxon>Adineta</taxon>
    </lineage>
</organism>
<accession>A0A816G439</accession>
<dbReference type="Proteomes" id="UP000663828">
    <property type="component" value="Unassembled WGS sequence"/>
</dbReference>
<evidence type="ECO:0000313" key="1">
    <source>
        <dbReference type="EMBL" id="CAF1668966.1"/>
    </source>
</evidence>
<gene>
    <name evidence="1" type="ORF">XAT740_LOCUS58304</name>
</gene>
<reference evidence="1" key="1">
    <citation type="submission" date="2021-02" db="EMBL/GenBank/DDBJ databases">
        <authorList>
            <person name="Nowell W R."/>
        </authorList>
    </citation>
    <scope>NUCLEOTIDE SEQUENCE</scope>
</reference>
<evidence type="ECO:0000313" key="2">
    <source>
        <dbReference type="Proteomes" id="UP000663828"/>
    </source>
</evidence>